<organism evidence="1 2">
    <name type="scientific">Parageobacillus galactosidasius</name>
    <dbReference type="NCBI Taxonomy" id="883812"/>
    <lineage>
        <taxon>Bacteria</taxon>
        <taxon>Bacillati</taxon>
        <taxon>Bacillota</taxon>
        <taxon>Bacilli</taxon>
        <taxon>Bacillales</taxon>
        <taxon>Anoxybacillaceae</taxon>
        <taxon>Parageobacillus</taxon>
    </lineage>
</organism>
<dbReference type="Proteomes" id="UP000198394">
    <property type="component" value="Unassembled WGS sequence"/>
</dbReference>
<evidence type="ECO:0000313" key="1">
    <source>
        <dbReference type="EMBL" id="OXB91875.1"/>
    </source>
</evidence>
<evidence type="ECO:0000313" key="2">
    <source>
        <dbReference type="Proteomes" id="UP000198394"/>
    </source>
</evidence>
<protein>
    <submittedName>
        <fullName evidence="1">Uncharacterized protein</fullName>
    </submittedName>
</protein>
<dbReference type="AlphaFoldDB" id="A0A226QHM5"/>
<gene>
    <name evidence="1" type="ORF">B9L23_11350</name>
</gene>
<accession>A0A226QHM5</accession>
<comment type="caution">
    <text evidence="1">The sequence shown here is derived from an EMBL/GenBank/DDBJ whole genome shotgun (WGS) entry which is preliminary data.</text>
</comment>
<name>A0A226QHM5_9BACL</name>
<proteinExistence type="predicted"/>
<sequence length="69" mass="7953">MCCGPNQRIPYLFSFGLAKCFTQNFIHHLLVSQQFFVNILCSFPIRRLCLVFFSLVYTNKSSLITLKGS</sequence>
<reference evidence="1 2" key="1">
    <citation type="submission" date="2017-04" db="EMBL/GenBank/DDBJ databases">
        <title>The genome sequence of Parageobacillus galactosidasius DSM 18751.</title>
        <authorList>
            <person name="Ramaloko W.T."/>
            <person name="Koen N."/>
            <person name="Polliack S."/>
            <person name="Aliyu H."/>
            <person name="Lebre P."/>
            <person name="Mohr T."/>
            <person name="Oswald F."/>
            <person name="Zwick M."/>
            <person name="Neumann A."/>
            <person name="Syldatk C."/>
            <person name="Cowan D."/>
            <person name="De Maayer P."/>
        </authorList>
    </citation>
    <scope>NUCLEOTIDE SEQUENCE [LARGE SCALE GENOMIC DNA]</scope>
    <source>
        <strain evidence="1 2">DSM 18751</strain>
    </source>
</reference>
<dbReference type="EMBL" id="NDYL01000002">
    <property type="protein sequence ID" value="OXB91875.1"/>
    <property type="molecule type" value="Genomic_DNA"/>
</dbReference>
<keyword evidence="2" id="KW-1185">Reference proteome</keyword>